<organism evidence="5 6">
    <name type="scientific">Diatrype stigma</name>
    <dbReference type="NCBI Taxonomy" id="117547"/>
    <lineage>
        <taxon>Eukaryota</taxon>
        <taxon>Fungi</taxon>
        <taxon>Dikarya</taxon>
        <taxon>Ascomycota</taxon>
        <taxon>Pezizomycotina</taxon>
        <taxon>Sordariomycetes</taxon>
        <taxon>Xylariomycetidae</taxon>
        <taxon>Xylariales</taxon>
        <taxon>Diatrypaceae</taxon>
        <taxon>Diatrype</taxon>
    </lineage>
</organism>
<feature type="region of interest" description="Disordered" evidence="3">
    <location>
        <begin position="259"/>
        <end position="279"/>
    </location>
</feature>
<evidence type="ECO:0000256" key="2">
    <source>
        <dbReference type="ARBA" id="ARBA00023002"/>
    </source>
</evidence>
<dbReference type="InterPro" id="IPR050432">
    <property type="entry name" value="FAD-linked_Oxidoreductases_BP"/>
</dbReference>
<dbReference type="PROSITE" id="PS51387">
    <property type="entry name" value="FAD_PCMH"/>
    <property type="match status" value="1"/>
</dbReference>
<sequence>MTLTAPNKRNTGHDFGGRSVGAGSLSIWVHHFKDFELLPAYTQGNYTGRAVRYGAGVEAWEMYNFMAANNITLVAPGGTTVGGAGGWLSVAGHSSITSMFGLGADQALSLEVVTADGRVLTADPETNTDLFWALRGGGGATYGIITSVIMKAYDPVNLTTSALNLNYPSPTVPDVDTFWQAVGLYYRYCAEILDAGGYGFSYIYPGANGSYRFTTTSQFPAKTSPEVRSLLQPLYDSLNHLLLLPGGSNDTVVIANPDPSTRPFGTPRGSGDGRDQPVNTRYRSRLLPRANWEDDSLFEQTMGAIRRATEAGFDNDFYFHGTLTSPTEEVAGWPGRDNAVLPAWRQNRMHAMLMDLQPPNLTGVRARDRDATMQQYAQLLRAVSPGAGSYMNEGDPGEPAWQQAFFGDHYARLLRVKRARDPWHLLWAPTTVGSEGWEVRPVDGYPNSQNGRLCRTNATTAAADAGALL</sequence>
<evidence type="ECO:0000313" key="6">
    <source>
        <dbReference type="Proteomes" id="UP001320420"/>
    </source>
</evidence>
<dbReference type="PANTHER" id="PTHR13878:SF91">
    <property type="entry name" value="FAD BINDING DOMAIN PROTEIN (AFU_ORTHOLOGUE AFUA_6G12070)-RELATED"/>
    <property type="match status" value="1"/>
</dbReference>
<gene>
    <name evidence="5" type="ORF">SLS62_009040</name>
</gene>
<proteinExistence type="inferred from homology"/>
<dbReference type="GO" id="GO:0016491">
    <property type="term" value="F:oxidoreductase activity"/>
    <property type="evidence" value="ECO:0007669"/>
    <property type="project" value="UniProtKB-KW"/>
</dbReference>
<dbReference type="InterPro" id="IPR016166">
    <property type="entry name" value="FAD-bd_PCMH"/>
</dbReference>
<name>A0AAN9UPF1_9PEZI</name>
<comment type="similarity">
    <text evidence="1">Belongs to the oxygen-dependent FAD-linked oxidoreductase family.</text>
</comment>
<dbReference type="InterPro" id="IPR006094">
    <property type="entry name" value="Oxid_FAD_bind_N"/>
</dbReference>
<comment type="caution">
    <text evidence="5">The sequence shown here is derived from an EMBL/GenBank/DDBJ whole genome shotgun (WGS) entry which is preliminary data.</text>
</comment>
<dbReference type="Pfam" id="PF08031">
    <property type="entry name" value="BBE"/>
    <property type="match status" value="1"/>
</dbReference>
<keyword evidence="6" id="KW-1185">Reference proteome</keyword>
<protein>
    <recommendedName>
        <fullName evidence="4">FAD-binding PCMH-type domain-containing protein</fullName>
    </recommendedName>
</protein>
<evidence type="ECO:0000256" key="1">
    <source>
        <dbReference type="ARBA" id="ARBA00005466"/>
    </source>
</evidence>
<feature type="domain" description="FAD-binding PCMH-type" evidence="4">
    <location>
        <begin position="1"/>
        <end position="155"/>
    </location>
</feature>
<keyword evidence="2" id="KW-0560">Oxidoreductase</keyword>
<dbReference type="Proteomes" id="UP001320420">
    <property type="component" value="Unassembled WGS sequence"/>
</dbReference>
<dbReference type="Gene3D" id="3.30.465.10">
    <property type="match status" value="2"/>
</dbReference>
<dbReference type="GO" id="GO:0071949">
    <property type="term" value="F:FAD binding"/>
    <property type="evidence" value="ECO:0007669"/>
    <property type="project" value="InterPro"/>
</dbReference>
<dbReference type="AlphaFoldDB" id="A0AAN9UPF1"/>
<dbReference type="InterPro" id="IPR036318">
    <property type="entry name" value="FAD-bd_PCMH-like_sf"/>
</dbReference>
<dbReference type="SUPFAM" id="SSF56176">
    <property type="entry name" value="FAD-binding/transporter-associated domain-like"/>
    <property type="match status" value="1"/>
</dbReference>
<evidence type="ECO:0000256" key="3">
    <source>
        <dbReference type="SAM" id="MobiDB-lite"/>
    </source>
</evidence>
<dbReference type="Pfam" id="PF01565">
    <property type="entry name" value="FAD_binding_4"/>
    <property type="match status" value="1"/>
</dbReference>
<dbReference type="EMBL" id="JAKJXP020000090">
    <property type="protein sequence ID" value="KAK7747629.1"/>
    <property type="molecule type" value="Genomic_DNA"/>
</dbReference>
<reference evidence="5 6" key="1">
    <citation type="submission" date="2024-02" db="EMBL/GenBank/DDBJ databases">
        <title>De novo assembly and annotation of 12 fungi associated with fruit tree decline syndrome in Ontario, Canada.</title>
        <authorList>
            <person name="Sulman M."/>
            <person name="Ellouze W."/>
            <person name="Ilyukhin E."/>
        </authorList>
    </citation>
    <scope>NUCLEOTIDE SEQUENCE [LARGE SCALE GENOMIC DNA]</scope>
    <source>
        <strain evidence="5 6">M11/M66-122</strain>
    </source>
</reference>
<dbReference type="PANTHER" id="PTHR13878">
    <property type="entry name" value="GULONOLACTONE OXIDASE"/>
    <property type="match status" value="1"/>
</dbReference>
<accession>A0AAN9UPF1</accession>
<dbReference type="InterPro" id="IPR012951">
    <property type="entry name" value="BBE"/>
</dbReference>
<evidence type="ECO:0000259" key="4">
    <source>
        <dbReference type="PROSITE" id="PS51387"/>
    </source>
</evidence>
<dbReference type="InterPro" id="IPR016169">
    <property type="entry name" value="FAD-bd_PCMH_sub2"/>
</dbReference>
<evidence type="ECO:0000313" key="5">
    <source>
        <dbReference type="EMBL" id="KAK7747629.1"/>
    </source>
</evidence>